<proteinExistence type="predicted"/>
<sequence>MVVLVIDNESDLRRTLLGVLGAVQQAYWCRPQAIARGVRFLTMPRRDCCALFLEPPPTVATCICRTGADKRNRSHNGYFMKHIVQGGRMRRTATPAYRRGLVALAMLALAMLQPALGADARLTWGTINDPRSITYELHYGEAGQPPDQQVSSETSSAAVSDLTEGRSYAFAVRACVTDSPLCSTFSPQLIATVPSLPAAPEAAFSASTRSGEAPLSLVFTDTSSGMIDSRQWTLGDGATATGERVEHRYVQPGTYSVALTVSGPGGSDTLTRSNYIVVSPPEPEPGPEAGSLEAGEVQLNSDWQWIAFQQAWADPVVVARPLSGADEEPALVRIDGVTSDGFWARIQEWDYLDDSHVDETLGWMVMNAGTLQTDDGRWIEAGRISTSRPPGFLRQSFTAPFGEPPMVLSAVTSNLDPAPVISRIRNVDATGFQIGMREEEAADQTHGLETLSYIAIEPGTGTIGDLWAEVGITPNAVRHTSYTVAYQSAFTEPPILLAQMQTTNGGDTANLRWTFRTNTAVDLWVAEEQSRDVETRHINERVGYLLLASTGNDVPDQPEPGITYEDAEDGTTLGWRVYTGSRGETISNETDADVDGRVIVLSGAGWNSGYHLQRDDNSPWADSEHAILEWDLKYAEAFHVYVDIETSRGQMYLEYTPVDESSTWVWREYVHHGLGTALTDGRWHHFERDLAADLADGYPDAQLERVNGFLIRGSGRVDNIRMR</sequence>
<dbReference type="Gene3D" id="2.60.40.10">
    <property type="entry name" value="Immunoglobulins"/>
    <property type="match status" value="2"/>
</dbReference>
<comment type="caution">
    <text evidence="2">The sequence shown here is derived from an EMBL/GenBank/DDBJ whole genome shotgun (WGS) entry which is preliminary data.</text>
</comment>
<dbReference type="SUPFAM" id="SSF49299">
    <property type="entry name" value="PKD domain"/>
    <property type="match status" value="1"/>
</dbReference>
<protein>
    <recommendedName>
        <fullName evidence="1">PKD domain-containing protein</fullName>
    </recommendedName>
</protein>
<keyword evidence="3" id="KW-1185">Reference proteome</keyword>
<dbReference type="Pfam" id="PF18911">
    <property type="entry name" value="PKD_4"/>
    <property type="match status" value="1"/>
</dbReference>
<dbReference type="SUPFAM" id="SSF49265">
    <property type="entry name" value="Fibronectin type III"/>
    <property type="match status" value="1"/>
</dbReference>
<dbReference type="InterPro" id="IPR003961">
    <property type="entry name" value="FN3_dom"/>
</dbReference>
<feature type="domain" description="PKD" evidence="1">
    <location>
        <begin position="200"/>
        <end position="278"/>
    </location>
</feature>
<dbReference type="PROSITE" id="PS50093">
    <property type="entry name" value="PKD"/>
    <property type="match status" value="1"/>
</dbReference>
<gene>
    <name evidence="2" type="ORF">CKO42_15720</name>
</gene>
<evidence type="ECO:0000259" key="1">
    <source>
        <dbReference type="PROSITE" id="PS50093"/>
    </source>
</evidence>
<accession>A0A9X0WAJ8</accession>
<dbReference type="InterPro" id="IPR036116">
    <property type="entry name" value="FN3_sf"/>
</dbReference>
<dbReference type="SMART" id="SM00089">
    <property type="entry name" value="PKD"/>
    <property type="match status" value="1"/>
</dbReference>
<dbReference type="InterPro" id="IPR000601">
    <property type="entry name" value="PKD_dom"/>
</dbReference>
<dbReference type="AlphaFoldDB" id="A0A9X0WAJ8"/>
<dbReference type="InterPro" id="IPR013783">
    <property type="entry name" value="Ig-like_fold"/>
</dbReference>
<evidence type="ECO:0000313" key="3">
    <source>
        <dbReference type="Proteomes" id="UP001138768"/>
    </source>
</evidence>
<dbReference type="InterPro" id="IPR022409">
    <property type="entry name" value="PKD/Chitinase_dom"/>
</dbReference>
<dbReference type="EMBL" id="NRRY01000027">
    <property type="protein sequence ID" value="MBK1619864.1"/>
    <property type="molecule type" value="Genomic_DNA"/>
</dbReference>
<organism evidence="2 3">
    <name type="scientific">Lamprobacter modestohalophilus</name>
    <dbReference type="NCBI Taxonomy" id="1064514"/>
    <lineage>
        <taxon>Bacteria</taxon>
        <taxon>Pseudomonadati</taxon>
        <taxon>Pseudomonadota</taxon>
        <taxon>Gammaproteobacteria</taxon>
        <taxon>Chromatiales</taxon>
        <taxon>Chromatiaceae</taxon>
        <taxon>Lamprobacter</taxon>
    </lineage>
</organism>
<name>A0A9X0WAJ8_9GAMM</name>
<evidence type="ECO:0000313" key="2">
    <source>
        <dbReference type="EMBL" id="MBK1619864.1"/>
    </source>
</evidence>
<dbReference type="CDD" id="cd00063">
    <property type="entry name" value="FN3"/>
    <property type="match status" value="1"/>
</dbReference>
<dbReference type="CDD" id="cd00146">
    <property type="entry name" value="PKD"/>
    <property type="match status" value="1"/>
</dbReference>
<dbReference type="InterPro" id="IPR035986">
    <property type="entry name" value="PKD_dom_sf"/>
</dbReference>
<reference evidence="2 3" key="1">
    <citation type="journal article" date="2020" name="Microorganisms">
        <title>Osmotic Adaptation and Compatible Solute Biosynthesis of Phototrophic Bacteria as Revealed from Genome Analyses.</title>
        <authorList>
            <person name="Imhoff J.F."/>
            <person name="Rahn T."/>
            <person name="Kunzel S."/>
            <person name="Keller A."/>
            <person name="Neulinger S.C."/>
        </authorList>
    </citation>
    <scope>NUCLEOTIDE SEQUENCE [LARGE SCALE GENOMIC DNA]</scope>
    <source>
        <strain evidence="2 3">DSM 25653</strain>
    </source>
</reference>
<dbReference type="Proteomes" id="UP001138768">
    <property type="component" value="Unassembled WGS sequence"/>
</dbReference>